<evidence type="ECO:0000256" key="2">
    <source>
        <dbReference type="ARBA" id="ARBA00004173"/>
    </source>
</evidence>
<dbReference type="Proteomes" id="UP000799438">
    <property type="component" value="Unassembled WGS sequence"/>
</dbReference>
<dbReference type="GO" id="GO:0005739">
    <property type="term" value="C:mitochondrion"/>
    <property type="evidence" value="ECO:0007669"/>
    <property type="project" value="UniProtKB-SubCell"/>
</dbReference>
<dbReference type="AlphaFoldDB" id="A0A6A6BT54"/>
<dbReference type="PANTHER" id="PTHR13475">
    <property type="entry name" value="NEUGRIN"/>
    <property type="match status" value="1"/>
</dbReference>
<dbReference type="OrthoDB" id="5578174at2759"/>
<feature type="region of interest" description="Disordered" evidence="6">
    <location>
        <begin position="164"/>
        <end position="245"/>
    </location>
</feature>
<dbReference type="InterPro" id="IPR010487">
    <property type="entry name" value="NGRN/Rrg9"/>
</dbReference>
<evidence type="ECO:0000256" key="3">
    <source>
        <dbReference type="ARBA" id="ARBA00010895"/>
    </source>
</evidence>
<dbReference type="GO" id="GO:0005634">
    <property type="term" value="C:nucleus"/>
    <property type="evidence" value="ECO:0007669"/>
    <property type="project" value="TreeGrafter"/>
</dbReference>
<name>A0A6A6BT54_9PEZI</name>
<feature type="compositionally biased region" description="Polar residues" evidence="6">
    <location>
        <begin position="53"/>
        <end position="92"/>
    </location>
</feature>
<evidence type="ECO:0000313" key="8">
    <source>
        <dbReference type="Proteomes" id="UP000799438"/>
    </source>
</evidence>
<dbReference type="PANTHER" id="PTHR13475:SF3">
    <property type="entry name" value="NEUGRIN"/>
    <property type="match status" value="1"/>
</dbReference>
<evidence type="ECO:0000313" key="7">
    <source>
        <dbReference type="EMBL" id="KAF2146978.1"/>
    </source>
</evidence>
<evidence type="ECO:0000256" key="4">
    <source>
        <dbReference type="ARBA" id="ARBA00013566"/>
    </source>
</evidence>
<sequence>MACFRCSCRAISVLVEGASGTPVNVRPRPRLHVQLVAQQRQLRAFNIRLPLRSQQSQASSETISSDNSAEATPQSNNSYTVEQIQESDQQQIAEAYDAAEDILKGAPTSEQTRLTKTQRRKIERYNKYPTTVSFQAAPATTGADADTNATAPAPIELEDQTVPTVKKMKKKEKWSKEKKRAAAAERQSVADANAPAREPNKTEENATKSKKKERWSDEKKKAAAVDRQAKEDEKKAREHWQIDKDALRKKLGGEEWRPRKRLSPEALEGIRALHAKDPYKFTTPLLAEEFKVSPDAIRRILRSKWKPSEEEEQERAERWNKRGEQIWTQLAASGVRPPRKWRQMGVGRVSRGERPAWKKGGKRTVKDAVPFKGGYTEADVIARNLAAPSTEEEDWDSRIV</sequence>
<comment type="similarity">
    <text evidence="3">Belongs to the RRG9 family.</text>
</comment>
<dbReference type="Pfam" id="PF06413">
    <property type="entry name" value="Neugrin"/>
    <property type="match status" value="1"/>
</dbReference>
<accession>A0A6A6BT54</accession>
<protein>
    <recommendedName>
        <fullName evidence="4">Required for respiratory growth protein 9, mitochondrial</fullName>
    </recommendedName>
</protein>
<dbReference type="GeneID" id="54297220"/>
<dbReference type="EMBL" id="ML995475">
    <property type="protein sequence ID" value="KAF2146978.1"/>
    <property type="molecule type" value="Genomic_DNA"/>
</dbReference>
<feature type="compositionally biased region" description="Basic residues" evidence="6">
    <location>
        <begin position="166"/>
        <end position="181"/>
    </location>
</feature>
<evidence type="ECO:0000256" key="6">
    <source>
        <dbReference type="SAM" id="MobiDB-lite"/>
    </source>
</evidence>
<comment type="function">
    <text evidence="1">Required for respiratory activity and maintenance and expression of the mitochondrial genome.</text>
</comment>
<keyword evidence="8" id="KW-1185">Reference proteome</keyword>
<keyword evidence="5" id="KW-0809">Transit peptide</keyword>
<evidence type="ECO:0000256" key="5">
    <source>
        <dbReference type="ARBA" id="ARBA00022946"/>
    </source>
</evidence>
<comment type="subcellular location">
    <subcellularLocation>
        <location evidence="2">Mitochondrion</location>
    </subcellularLocation>
</comment>
<organism evidence="7 8">
    <name type="scientific">Aplosporella prunicola CBS 121167</name>
    <dbReference type="NCBI Taxonomy" id="1176127"/>
    <lineage>
        <taxon>Eukaryota</taxon>
        <taxon>Fungi</taxon>
        <taxon>Dikarya</taxon>
        <taxon>Ascomycota</taxon>
        <taxon>Pezizomycotina</taxon>
        <taxon>Dothideomycetes</taxon>
        <taxon>Dothideomycetes incertae sedis</taxon>
        <taxon>Botryosphaeriales</taxon>
        <taxon>Aplosporellaceae</taxon>
        <taxon>Aplosporella</taxon>
    </lineage>
</organism>
<feature type="compositionally biased region" description="Basic and acidic residues" evidence="6">
    <location>
        <begin position="214"/>
        <end position="245"/>
    </location>
</feature>
<feature type="compositionally biased region" description="Basic and acidic residues" evidence="6">
    <location>
        <begin position="198"/>
        <end position="207"/>
    </location>
</feature>
<gene>
    <name evidence="7" type="ORF">K452DRAFT_283161</name>
</gene>
<dbReference type="RefSeq" id="XP_033402686.1">
    <property type="nucleotide sequence ID" value="XM_033539724.1"/>
</dbReference>
<proteinExistence type="inferred from homology"/>
<reference evidence="7" key="1">
    <citation type="journal article" date="2020" name="Stud. Mycol.">
        <title>101 Dothideomycetes genomes: a test case for predicting lifestyles and emergence of pathogens.</title>
        <authorList>
            <person name="Haridas S."/>
            <person name="Albert R."/>
            <person name="Binder M."/>
            <person name="Bloem J."/>
            <person name="Labutti K."/>
            <person name="Salamov A."/>
            <person name="Andreopoulos B."/>
            <person name="Baker S."/>
            <person name="Barry K."/>
            <person name="Bills G."/>
            <person name="Bluhm B."/>
            <person name="Cannon C."/>
            <person name="Castanera R."/>
            <person name="Culley D."/>
            <person name="Daum C."/>
            <person name="Ezra D."/>
            <person name="Gonzalez J."/>
            <person name="Henrissat B."/>
            <person name="Kuo A."/>
            <person name="Liang C."/>
            <person name="Lipzen A."/>
            <person name="Lutzoni F."/>
            <person name="Magnuson J."/>
            <person name="Mondo S."/>
            <person name="Nolan M."/>
            <person name="Ohm R."/>
            <person name="Pangilinan J."/>
            <person name="Park H.-J."/>
            <person name="Ramirez L."/>
            <person name="Alfaro M."/>
            <person name="Sun H."/>
            <person name="Tritt A."/>
            <person name="Yoshinaga Y."/>
            <person name="Zwiers L.-H."/>
            <person name="Turgeon B."/>
            <person name="Goodwin S."/>
            <person name="Spatafora J."/>
            <person name="Crous P."/>
            <person name="Grigoriev I."/>
        </authorList>
    </citation>
    <scope>NUCLEOTIDE SEQUENCE</scope>
    <source>
        <strain evidence="7">CBS 121167</strain>
    </source>
</reference>
<evidence type="ECO:0000256" key="1">
    <source>
        <dbReference type="ARBA" id="ARBA00003548"/>
    </source>
</evidence>
<feature type="region of interest" description="Disordered" evidence="6">
    <location>
        <begin position="53"/>
        <end position="122"/>
    </location>
</feature>